<organism evidence="3 4">
    <name type="scientific">Dictyobacter arantiisoli</name>
    <dbReference type="NCBI Taxonomy" id="2014874"/>
    <lineage>
        <taxon>Bacteria</taxon>
        <taxon>Bacillati</taxon>
        <taxon>Chloroflexota</taxon>
        <taxon>Ktedonobacteria</taxon>
        <taxon>Ktedonobacterales</taxon>
        <taxon>Dictyobacteraceae</taxon>
        <taxon>Dictyobacter</taxon>
    </lineage>
</organism>
<dbReference type="Proteomes" id="UP000322530">
    <property type="component" value="Unassembled WGS sequence"/>
</dbReference>
<reference evidence="3 4" key="1">
    <citation type="submission" date="2019-01" db="EMBL/GenBank/DDBJ databases">
        <title>Draft genome sequence of Dictyobacter sp. Uno17.</title>
        <authorList>
            <person name="Wang C.M."/>
            <person name="Zheng Y."/>
            <person name="Sakai Y."/>
            <person name="Abe K."/>
            <person name="Yokota A."/>
            <person name="Yabe S."/>
        </authorList>
    </citation>
    <scope>NUCLEOTIDE SEQUENCE [LARGE SCALE GENOMIC DNA]</scope>
    <source>
        <strain evidence="3 4">Uno17</strain>
    </source>
</reference>
<dbReference type="EMBL" id="BIXY01000005">
    <property type="protein sequence ID" value="GCF07078.1"/>
    <property type="molecule type" value="Genomic_DNA"/>
</dbReference>
<evidence type="ECO:0000313" key="4">
    <source>
        <dbReference type="Proteomes" id="UP000322530"/>
    </source>
</evidence>
<feature type="compositionally biased region" description="Low complexity" evidence="1">
    <location>
        <begin position="66"/>
        <end position="78"/>
    </location>
</feature>
<sequence>MQQTARPQQNNSGNSQVQSIIITAITLFALSGAILGFAVGAFTHQHPSTNQTANNGKSPHSQPAVTTQKTATPSPTTTTTAVLTAELGCPAVDLATGLTPNTYSVRVTAKYKNKNDPNCNDINKEKTMTAAGNTCRIFLAKAKDNSPENIQADQTRFKDPTTFDQTFPTEISGLVIANNQSLTQPCTNGVATWDNLSLSPSLAKGHYYIVGVTANPAHYNFSWSGLLTN</sequence>
<evidence type="ECO:0000313" key="3">
    <source>
        <dbReference type="EMBL" id="GCF07078.1"/>
    </source>
</evidence>
<keyword evidence="2" id="KW-0812">Transmembrane</keyword>
<accession>A0A5A5T6S6</accession>
<keyword evidence="4" id="KW-1185">Reference proteome</keyword>
<feature type="region of interest" description="Disordered" evidence="1">
    <location>
        <begin position="48"/>
        <end position="78"/>
    </location>
</feature>
<feature type="compositionally biased region" description="Polar residues" evidence="1">
    <location>
        <begin position="48"/>
        <end position="65"/>
    </location>
</feature>
<dbReference type="RefSeq" id="WP_149400119.1">
    <property type="nucleotide sequence ID" value="NZ_BIXY01000005.1"/>
</dbReference>
<proteinExistence type="predicted"/>
<keyword evidence="2" id="KW-0472">Membrane</keyword>
<evidence type="ECO:0000256" key="2">
    <source>
        <dbReference type="SAM" id="Phobius"/>
    </source>
</evidence>
<gene>
    <name evidence="3" type="ORF">KDI_06420</name>
</gene>
<dbReference type="OrthoDB" id="160292at2"/>
<feature type="transmembrane region" description="Helical" evidence="2">
    <location>
        <begin position="20"/>
        <end position="42"/>
    </location>
</feature>
<comment type="caution">
    <text evidence="3">The sequence shown here is derived from an EMBL/GenBank/DDBJ whole genome shotgun (WGS) entry which is preliminary data.</text>
</comment>
<name>A0A5A5T6S6_9CHLR</name>
<protein>
    <submittedName>
        <fullName evidence="3">Uncharacterized protein</fullName>
    </submittedName>
</protein>
<dbReference type="AlphaFoldDB" id="A0A5A5T6S6"/>
<keyword evidence="2" id="KW-1133">Transmembrane helix</keyword>
<evidence type="ECO:0000256" key="1">
    <source>
        <dbReference type="SAM" id="MobiDB-lite"/>
    </source>
</evidence>